<protein>
    <submittedName>
        <fullName evidence="2">Uncharacterized protein</fullName>
    </submittedName>
</protein>
<dbReference type="Proteomes" id="UP000077202">
    <property type="component" value="Unassembled WGS sequence"/>
</dbReference>
<proteinExistence type="predicted"/>
<feature type="compositionally biased region" description="Basic and acidic residues" evidence="1">
    <location>
        <begin position="53"/>
        <end position="65"/>
    </location>
</feature>
<feature type="region of interest" description="Disordered" evidence="1">
    <location>
        <begin position="50"/>
        <end position="73"/>
    </location>
</feature>
<name>A0A176WCH9_MARPO</name>
<evidence type="ECO:0000313" key="3">
    <source>
        <dbReference type="Proteomes" id="UP000077202"/>
    </source>
</evidence>
<dbReference type="EMBL" id="LVLJ01001221">
    <property type="protein sequence ID" value="OAE30918.1"/>
    <property type="molecule type" value="Genomic_DNA"/>
</dbReference>
<accession>A0A176WCH9</accession>
<dbReference type="AlphaFoldDB" id="A0A176WCH9"/>
<sequence length="267" mass="31144">MKKLMKNLMELLIEEEKQNFPLEREIANNKGVLGGNEVASEEDSIELVAPSAEADKSEDNIEERPMKKRRKLQRSLASEVVDRRARLRARRLVPTRMRTASMHSYMRDARTEDEWSSEWLPLDVPMDDHLEEGEEREDETETEPLELNKLAVESNSVEELLGRVVAEEWDEQLWVKELECAELWRSLLDEKYIHKKKEIECKDLLVDINNAQKVIVELRGTLELLRKGFERKFKRPEELTANLAARDQLHVTKLASRAKELVDCKAV</sequence>
<evidence type="ECO:0000313" key="2">
    <source>
        <dbReference type="EMBL" id="OAE30918.1"/>
    </source>
</evidence>
<comment type="caution">
    <text evidence="2">The sequence shown here is derived from an EMBL/GenBank/DDBJ whole genome shotgun (WGS) entry which is preliminary data.</text>
</comment>
<organism evidence="2 3">
    <name type="scientific">Marchantia polymorpha subsp. ruderalis</name>
    <dbReference type="NCBI Taxonomy" id="1480154"/>
    <lineage>
        <taxon>Eukaryota</taxon>
        <taxon>Viridiplantae</taxon>
        <taxon>Streptophyta</taxon>
        <taxon>Embryophyta</taxon>
        <taxon>Marchantiophyta</taxon>
        <taxon>Marchantiopsida</taxon>
        <taxon>Marchantiidae</taxon>
        <taxon>Marchantiales</taxon>
        <taxon>Marchantiaceae</taxon>
        <taxon>Marchantia</taxon>
    </lineage>
</organism>
<evidence type="ECO:0000256" key="1">
    <source>
        <dbReference type="SAM" id="MobiDB-lite"/>
    </source>
</evidence>
<gene>
    <name evidence="2" type="ORF">AXG93_1640s1010</name>
</gene>
<keyword evidence="3" id="KW-1185">Reference proteome</keyword>
<reference evidence="2" key="1">
    <citation type="submission" date="2016-03" db="EMBL/GenBank/DDBJ databases">
        <title>Mechanisms controlling the formation of the plant cell surface in tip-growing cells are functionally conserved among land plants.</title>
        <authorList>
            <person name="Honkanen S."/>
            <person name="Jones V.A."/>
            <person name="Morieri G."/>
            <person name="Champion C."/>
            <person name="Hetherington A.J."/>
            <person name="Kelly S."/>
            <person name="Saint-Marcoux D."/>
            <person name="Proust H."/>
            <person name="Prescott H."/>
            <person name="Dolan L."/>
        </authorList>
    </citation>
    <scope>NUCLEOTIDE SEQUENCE [LARGE SCALE GENOMIC DNA]</scope>
    <source>
        <tissue evidence="2">Whole gametophyte</tissue>
    </source>
</reference>